<evidence type="ECO:0000313" key="5">
    <source>
        <dbReference type="EMBL" id="SMC05072.1"/>
    </source>
</evidence>
<proteinExistence type="predicted"/>
<dbReference type="InterPro" id="IPR001789">
    <property type="entry name" value="Sig_transdc_resp-reg_receiver"/>
</dbReference>
<dbReference type="CDD" id="cd17542">
    <property type="entry name" value="REC_CheY"/>
    <property type="match status" value="1"/>
</dbReference>
<gene>
    <name evidence="5" type="ORF">SAMN00768000_2009</name>
</gene>
<organism evidence="5 6">
    <name type="scientific">Sulfobacillus thermosulfidooxidans (strain DSM 9293 / VKM B-1269 / AT-1)</name>
    <dbReference type="NCBI Taxonomy" id="929705"/>
    <lineage>
        <taxon>Bacteria</taxon>
        <taxon>Bacillati</taxon>
        <taxon>Bacillota</taxon>
        <taxon>Clostridia</taxon>
        <taxon>Eubacteriales</taxon>
        <taxon>Clostridiales Family XVII. Incertae Sedis</taxon>
        <taxon>Sulfobacillus</taxon>
    </lineage>
</organism>
<dbReference type="InterPro" id="IPR052048">
    <property type="entry name" value="ST_Response_Regulator"/>
</dbReference>
<dbReference type="SMART" id="SM00448">
    <property type="entry name" value="REC"/>
    <property type="match status" value="1"/>
</dbReference>
<dbReference type="PROSITE" id="PS50110">
    <property type="entry name" value="RESPONSE_REGULATORY"/>
    <property type="match status" value="1"/>
</dbReference>
<dbReference type="PANTHER" id="PTHR43228">
    <property type="entry name" value="TWO-COMPONENT RESPONSE REGULATOR"/>
    <property type="match status" value="1"/>
</dbReference>
<evidence type="ECO:0000256" key="2">
    <source>
        <dbReference type="ARBA" id="ARBA00024867"/>
    </source>
</evidence>
<feature type="domain" description="Response regulatory" evidence="4">
    <location>
        <begin position="4"/>
        <end position="118"/>
    </location>
</feature>
<evidence type="ECO:0000256" key="3">
    <source>
        <dbReference type="PROSITE-ProRule" id="PRU00169"/>
    </source>
</evidence>
<accession>A0A1W1WFV0</accession>
<evidence type="ECO:0000259" key="4">
    <source>
        <dbReference type="PROSITE" id="PS50110"/>
    </source>
</evidence>
<dbReference type="InterPro" id="IPR011006">
    <property type="entry name" value="CheY-like_superfamily"/>
</dbReference>
<dbReference type="PANTHER" id="PTHR43228:SF1">
    <property type="entry name" value="TWO-COMPONENT RESPONSE REGULATOR ARR22"/>
    <property type="match status" value="1"/>
</dbReference>
<evidence type="ECO:0000313" key="6">
    <source>
        <dbReference type="Proteomes" id="UP000192660"/>
    </source>
</evidence>
<evidence type="ECO:0000256" key="1">
    <source>
        <dbReference type="ARBA" id="ARBA00018672"/>
    </source>
</evidence>
<name>A0A1W1WFV0_SULTA</name>
<protein>
    <recommendedName>
        <fullName evidence="1">Stage 0 sporulation protein A homolog</fullName>
    </recommendedName>
</protein>
<dbReference type="EMBL" id="FWWY01000001">
    <property type="protein sequence ID" value="SMC05072.1"/>
    <property type="molecule type" value="Genomic_DNA"/>
</dbReference>
<feature type="modified residue" description="4-aspartylphosphate" evidence="3">
    <location>
        <position position="53"/>
    </location>
</feature>
<reference evidence="6" key="1">
    <citation type="submission" date="2017-04" db="EMBL/GenBank/DDBJ databases">
        <authorList>
            <person name="Varghese N."/>
            <person name="Submissions S."/>
        </authorList>
    </citation>
    <scope>NUCLEOTIDE SEQUENCE [LARGE SCALE GENOMIC DNA]</scope>
    <source>
        <strain evidence="6">DSM 9293</strain>
    </source>
</reference>
<keyword evidence="6" id="KW-1185">Reference proteome</keyword>
<dbReference type="Pfam" id="PF00072">
    <property type="entry name" value="Response_reg"/>
    <property type="match status" value="1"/>
</dbReference>
<dbReference type="AlphaFoldDB" id="A0A1W1WFV0"/>
<dbReference type="RefSeq" id="WP_026040761.1">
    <property type="nucleotide sequence ID" value="NZ_FWWY01000001.1"/>
</dbReference>
<dbReference type="STRING" id="28034.BFX07_14995"/>
<sequence length="119" mass="13029">MGMTVLIVDDAAFMRLRLKKLLTQQGYDVEEAANGREAVEKYQAIRPDCVLMDITMPEMSGLDALKAIKDVDSAAKVIMVSALGQQAMVIQAIQNGAKDFIVKPYEPERVLASLSKVLS</sequence>
<comment type="function">
    <text evidence="2">May play the central regulatory role in sporulation. It may be an element of the effector pathway responsible for the activation of sporulation genes in response to nutritional stress. Spo0A may act in concert with spo0H (a sigma factor) to control the expression of some genes that are critical to the sporulation process.</text>
</comment>
<dbReference type="GO" id="GO:0000160">
    <property type="term" value="P:phosphorelay signal transduction system"/>
    <property type="evidence" value="ECO:0007669"/>
    <property type="project" value="InterPro"/>
</dbReference>
<dbReference type="Proteomes" id="UP000192660">
    <property type="component" value="Unassembled WGS sequence"/>
</dbReference>
<dbReference type="Gene3D" id="3.40.50.2300">
    <property type="match status" value="1"/>
</dbReference>
<dbReference type="SUPFAM" id="SSF52172">
    <property type="entry name" value="CheY-like"/>
    <property type="match status" value="1"/>
</dbReference>
<keyword evidence="3" id="KW-0597">Phosphoprotein</keyword>